<organism evidence="6 7">
    <name type="scientific">Trinickia terrae</name>
    <dbReference type="NCBI Taxonomy" id="2571161"/>
    <lineage>
        <taxon>Bacteria</taxon>
        <taxon>Pseudomonadati</taxon>
        <taxon>Pseudomonadota</taxon>
        <taxon>Betaproteobacteria</taxon>
        <taxon>Burkholderiales</taxon>
        <taxon>Burkholderiaceae</taxon>
        <taxon>Trinickia</taxon>
    </lineage>
</organism>
<keyword evidence="3" id="KW-0804">Transcription</keyword>
<keyword evidence="1" id="KW-0805">Transcription regulation</keyword>
<dbReference type="GO" id="GO:0003677">
    <property type="term" value="F:DNA binding"/>
    <property type="evidence" value="ECO:0007669"/>
    <property type="project" value="UniProtKB-KW"/>
</dbReference>
<accession>A0A4U1HTP4</accession>
<name>A0A4U1HTP4_9BURK</name>
<feature type="region of interest" description="Disordered" evidence="4">
    <location>
        <begin position="158"/>
        <end position="177"/>
    </location>
</feature>
<dbReference type="PANTHER" id="PTHR33164:SF87">
    <property type="entry name" value="MULTIPLE ANTIBIOTIC RESISTANCE PROTEIN MARR"/>
    <property type="match status" value="1"/>
</dbReference>
<dbReference type="PANTHER" id="PTHR33164">
    <property type="entry name" value="TRANSCRIPTIONAL REGULATOR, MARR FAMILY"/>
    <property type="match status" value="1"/>
</dbReference>
<dbReference type="InterPro" id="IPR000835">
    <property type="entry name" value="HTH_MarR-typ"/>
</dbReference>
<dbReference type="PROSITE" id="PS50995">
    <property type="entry name" value="HTH_MARR_2"/>
    <property type="match status" value="1"/>
</dbReference>
<dbReference type="GO" id="GO:0006950">
    <property type="term" value="P:response to stress"/>
    <property type="evidence" value="ECO:0007669"/>
    <property type="project" value="TreeGrafter"/>
</dbReference>
<dbReference type="InterPro" id="IPR023187">
    <property type="entry name" value="Tscrpt_reg_MarR-type_CS"/>
</dbReference>
<dbReference type="InterPro" id="IPR036390">
    <property type="entry name" value="WH_DNA-bd_sf"/>
</dbReference>
<evidence type="ECO:0000256" key="1">
    <source>
        <dbReference type="ARBA" id="ARBA00023015"/>
    </source>
</evidence>
<dbReference type="GO" id="GO:0003700">
    <property type="term" value="F:DNA-binding transcription factor activity"/>
    <property type="evidence" value="ECO:0007669"/>
    <property type="project" value="InterPro"/>
</dbReference>
<dbReference type="AlphaFoldDB" id="A0A4U1HTP4"/>
<dbReference type="Proteomes" id="UP000305539">
    <property type="component" value="Unassembled WGS sequence"/>
</dbReference>
<dbReference type="InterPro" id="IPR039422">
    <property type="entry name" value="MarR/SlyA-like"/>
</dbReference>
<evidence type="ECO:0000256" key="2">
    <source>
        <dbReference type="ARBA" id="ARBA00023125"/>
    </source>
</evidence>
<protein>
    <submittedName>
        <fullName evidence="6">MarR family transcriptional regulator</fullName>
    </submittedName>
</protein>
<dbReference type="Pfam" id="PF01047">
    <property type="entry name" value="MarR"/>
    <property type="match status" value="1"/>
</dbReference>
<keyword evidence="7" id="KW-1185">Reference proteome</keyword>
<feature type="domain" description="HTH marR-type" evidence="5">
    <location>
        <begin position="14"/>
        <end position="146"/>
    </location>
</feature>
<dbReference type="PROSITE" id="PS01117">
    <property type="entry name" value="HTH_MARR_1"/>
    <property type="match status" value="1"/>
</dbReference>
<dbReference type="SUPFAM" id="SSF46785">
    <property type="entry name" value="Winged helix' DNA-binding domain"/>
    <property type="match status" value="1"/>
</dbReference>
<dbReference type="SMART" id="SM00347">
    <property type="entry name" value="HTH_MARR"/>
    <property type="match status" value="1"/>
</dbReference>
<sequence>MSDDLYDPDAIQLESSLGYYLTKARNVLMDRMDRALAPLDLTSQQIGVVLLLANGRARTSQELSRALAYDSGSMTRMLDRLEKKGLIVRSRSADDRRVVCLALTELGLAASKKLPRLGAAVLNEQLRGFSADELATLTSLLGRFIANGPDGAGLSCLSDEAAPSKTQPLDDRYTTGN</sequence>
<comment type="caution">
    <text evidence="6">The sequence shown here is derived from an EMBL/GenBank/DDBJ whole genome shotgun (WGS) entry which is preliminary data.</text>
</comment>
<feature type="compositionally biased region" description="Basic and acidic residues" evidence="4">
    <location>
        <begin position="168"/>
        <end position="177"/>
    </location>
</feature>
<reference evidence="6 7" key="1">
    <citation type="submission" date="2019-04" db="EMBL/GenBank/DDBJ databases">
        <title>Trinickia sp. 7GSK02, isolated from subtropical forest soil.</title>
        <authorList>
            <person name="Gao Z.-H."/>
            <person name="Qiu L.-H."/>
        </authorList>
    </citation>
    <scope>NUCLEOTIDE SEQUENCE [LARGE SCALE GENOMIC DNA]</scope>
    <source>
        <strain evidence="6 7">7GSK02</strain>
    </source>
</reference>
<keyword evidence="2" id="KW-0238">DNA-binding</keyword>
<dbReference type="PRINTS" id="PR00598">
    <property type="entry name" value="HTHMARR"/>
</dbReference>
<dbReference type="EMBL" id="SWJE01000014">
    <property type="protein sequence ID" value="TKC83508.1"/>
    <property type="molecule type" value="Genomic_DNA"/>
</dbReference>
<gene>
    <name evidence="6" type="ORF">FAZ69_23770</name>
</gene>
<dbReference type="RefSeq" id="WP_136897550.1">
    <property type="nucleotide sequence ID" value="NZ_SWJE01000014.1"/>
</dbReference>
<proteinExistence type="predicted"/>
<evidence type="ECO:0000259" key="5">
    <source>
        <dbReference type="PROSITE" id="PS50995"/>
    </source>
</evidence>
<dbReference type="InterPro" id="IPR036388">
    <property type="entry name" value="WH-like_DNA-bd_sf"/>
</dbReference>
<dbReference type="OrthoDB" id="6195716at2"/>
<dbReference type="Gene3D" id="1.10.10.10">
    <property type="entry name" value="Winged helix-like DNA-binding domain superfamily/Winged helix DNA-binding domain"/>
    <property type="match status" value="1"/>
</dbReference>
<evidence type="ECO:0000256" key="4">
    <source>
        <dbReference type="SAM" id="MobiDB-lite"/>
    </source>
</evidence>
<evidence type="ECO:0000313" key="7">
    <source>
        <dbReference type="Proteomes" id="UP000305539"/>
    </source>
</evidence>
<evidence type="ECO:0000313" key="6">
    <source>
        <dbReference type="EMBL" id="TKC83508.1"/>
    </source>
</evidence>
<evidence type="ECO:0000256" key="3">
    <source>
        <dbReference type="ARBA" id="ARBA00023163"/>
    </source>
</evidence>